<dbReference type="Gene3D" id="3.40.630.30">
    <property type="match status" value="1"/>
</dbReference>
<accession>A0ABT1DID8</accession>
<dbReference type="RefSeq" id="WP_253236731.1">
    <property type="nucleotide sequence ID" value="NZ_JAMYJR010000007.1"/>
</dbReference>
<dbReference type="PANTHER" id="PTHR43877">
    <property type="entry name" value="AMINOALKYLPHOSPHONATE N-ACETYLTRANSFERASE-RELATED-RELATED"/>
    <property type="match status" value="1"/>
</dbReference>
<proteinExistence type="predicted"/>
<comment type="caution">
    <text evidence="4">The sequence shown here is derived from an EMBL/GenBank/DDBJ whole genome shotgun (WGS) entry which is preliminary data.</text>
</comment>
<dbReference type="PROSITE" id="PS51186">
    <property type="entry name" value="GNAT"/>
    <property type="match status" value="1"/>
</dbReference>
<gene>
    <name evidence="4" type="ORF">M1L60_08275</name>
</gene>
<name>A0ABT1DID8_9ACTN</name>
<keyword evidence="5" id="KW-1185">Reference proteome</keyword>
<reference evidence="4 5" key="1">
    <citation type="submission" date="2022-06" db="EMBL/GenBank/DDBJ databases">
        <title>New Species of the Genus Actinoplanes, ActinopZanes ferrugineus.</title>
        <authorList>
            <person name="Ding P."/>
        </authorList>
    </citation>
    <scope>NUCLEOTIDE SEQUENCE [LARGE SCALE GENOMIC DNA]</scope>
    <source>
        <strain evidence="4 5">TRM88003</strain>
    </source>
</reference>
<dbReference type="InterPro" id="IPR050832">
    <property type="entry name" value="Bact_Acetyltransf"/>
</dbReference>
<organism evidence="4 5">
    <name type="scientific">Paractinoplanes aksuensis</name>
    <dbReference type="NCBI Taxonomy" id="2939490"/>
    <lineage>
        <taxon>Bacteria</taxon>
        <taxon>Bacillati</taxon>
        <taxon>Actinomycetota</taxon>
        <taxon>Actinomycetes</taxon>
        <taxon>Micromonosporales</taxon>
        <taxon>Micromonosporaceae</taxon>
        <taxon>Paractinoplanes</taxon>
    </lineage>
</organism>
<keyword evidence="1" id="KW-0808">Transferase</keyword>
<dbReference type="PANTHER" id="PTHR43877:SF2">
    <property type="entry name" value="AMINOALKYLPHOSPHONATE N-ACETYLTRANSFERASE-RELATED"/>
    <property type="match status" value="1"/>
</dbReference>
<evidence type="ECO:0000313" key="4">
    <source>
        <dbReference type="EMBL" id="MCO8270593.1"/>
    </source>
</evidence>
<protein>
    <submittedName>
        <fullName evidence="4">GNAT family N-acetyltransferase</fullName>
    </submittedName>
</protein>
<dbReference type="Pfam" id="PF00583">
    <property type="entry name" value="Acetyltransf_1"/>
    <property type="match status" value="1"/>
</dbReference>
<dbReference type="EMBL" id="JAMYJR010000007">
    <property type="protein sequence ID" value="MCO8270593.1"/>
    <property type="molecule type" value="Genomic_DNA"/>
</dbReference>
<evidence type="ECO:0000313" key="5">
    <source>
        <dbReference type="Proteomes" id="UP001523369"/>
    </source>
</evidence>
<sequence length="140" mass="15218">MQITWTTDVARVAVLFDEYRVHYGQPADVARTHAWLTDQVTAGHLRLADAGDDGFVTVAVLPASLTLGQAWLVRDLYVPPRARRRGVARALLNHVVEEARAGGARRVSLQTESDNGSALALYASAGFRPVPGLEMLNLTL</sequence>
<feature type="domain" description="N-acetyltransferase" evidence="3">
    <location>
        <begin position="1"/>
        <end position="140"/>
    </location>
</feature>
<dbReference type="InterPro" id="IPR016181">
    <property type="entry name" value="Acyl_CoA_acyltransferase"/>
</dbReference>
<evidence type="ECO:0000256" key="2">
    <source>
        <dbReference type="ARBA" id="ARBA00023315"/>
    </source>
</evidence>
<keyword evidence="2" id="KW-0012">Acyltransferase</keyword>
<dbReference type="Proteomes" id="UP001523369">
    <property type="component" value="Unassembled WGS sequence"/>
</dbReference>
<evidence type="ECO:0000256" key="1">
    <source>
        <dbReference type="ARBA" id="ARBA00022679"/>
    </source>
</evidence>
<dbReference type="InterPro" id="IPR000182">
    <property type="entry name" value="GNAT_dom"/>
</dbReference>
<dbReference type="SUPFAM" id="SSF55729">
    <property type="entry name" value="Acyl-CoA N-acyltransferases (Nat)"/>
    <property type="match status" value="1"/>
</dbReference>
<evidence type="ECO:0000259" key="3">
    <source>
        <dbReference type="PROSITE" id="PS51186"/>
    </source>
</evidence>